<dbReference type="Pfam" id="PF07885">
    <property type="entry name" value="Ion_trans_2"/>
    <property type="match status" value="1"/>
</dbReference>
<feature type="transmembrane region" description="Helical" evidence="10">
    <location>
        <begin position="2410"/>
        <end position="2429"/>
    </location>
</feature>
<feature type="transmembrane region" description="Helical" evidence="10">
    <location>
        <begin position="38"/>
        <end position="59"/>
    </location>
</feature>
<feature type="transmembrane region" description="Helical" evidence="10">
    <location>
        <begin position="220"/>
        <end position="242"/>
    </location>
</feature>
<feature type="transmembrane region" description="Helical" evidence="10">
    <location>
        <begin position="318"/>
        <end position="342"/>
    </location>
</feature>
<evidence type="ECO:0000256" key="3">
    <source>
        <dbReference type="ARBA" id="ARBA00022692"/>
    </source>
</evidence>
<feature type="transmembrane region" description="Helical" evidence="10">
    <location>
        <begin position="2170"/>
        <end position="2191"/>
    </location>
</feature>
<feature type="transmembrane region" description="Helical" evidence="10">
    <location>
        <begin position="867"/>
        <end position="891"/>
    </location>
</feature>
<keyword evidence="6 10" id="KW-0472">Membrane</keyword>
<feature type="transmembrane region" description="Helical" evidence="10">
    <location>
        <begin position="843"/>
        <end position="861"/>
    </location>
</feature>
<keyword evidence="13" id="KW-1185">Reference proteome</keyword>
<dbReference type="InterPro" id="IPR018490">
    <property type="entry name" value="cNMP-bd_dom_sf"/>
</dbReference>
<dbReference type="PROSITE" id="PS50042">
    <property type="entry name" value="CNMP_BINDING_3"/>
    <property type="match status" value="3"/>
</dbReference>
<feature type="domain" description="Cyclic nucleotide-binding" evidence="11">
    <location>
        <begin position="1492"/>
        <end position="1593"/>
    </location>
</feature>
<dbReference type="Gene3D" id="2.60.120.10">
    <property type="entry name" value="Jelly Rolls"/>
    <property type="match status" value="4"/>
</dbReference>
<gene>
    <name evidence="12" type="ORF">BN9_069310</name>
</gene>
<dbReference type="InParanoid" id="A0A024FTD8"/>
<feature type="region of interest" description="Disordered" evidence="9">
    <location>
        <begin position="1654"/>
        <end position="1734"/>
    </location>
</feature>
<evidence type="ECO:0000313" key="12">
    <source>
        <dbReference type="EMBL" id="CCI10172.1"/>
    </source>
</evidence>
<dbReference type="SMART" id="SM00100">
    <property type="entry name" value="cNMP"/>
    <property type="match status" value="3"/>
</dbReference>
<name>A0A024FTD8_9STRA</name>
<evidence type="ECO:0000256" key="6">
    <source>
        <dbReference type="ARBA" id="ARBA00023136"/>
    </source>
</evidence>
<proteinExistence type="predicted"/>
<dbReference type="CDD" id="cd00038">
    <property type="entry name" value="CAP_ED"/>
    <property type="match status" value="3"/>
</dbReference>
<accession>A0A024FTD8</accession>
<evidence type="ECO:0000256" key="4">
    <source>
        <dbReference type="ARBA" id="ARBA00022989"/>
    </source>
</evidence>
<keyword evidence="8" id="KW-0407">Ion channel</keyword>
<dbReference type="InterPro" id="IPR014710">
    <property type="entry name" value="RmlC-like_jellyroll"/>
</dbReference>
<dbReference type="GO" id="GO:0016020">
    <property type="term" value="C:membrane"/>
    <property type="evidence" value="ECO:0007669"/>
    <property type="project" value="UniProtKB-SubCell"/>
</dbReference>
<keyword evidence="3 10" id="KW-0812">Transmembrane</keyword>
<dbReference type="Pfam" id="PF00027">
    <property type="entry name" value="cNMP_binding"/>
    <property type="match status" value="2"/>
</dbReference>
<feature type="domain" description="Cyclic nucleotide-binding" evidence="11">
    <location>
        <begin position="1006"/>
        <end position="1057"/>
    </location>
</feature>
<dbReference type="Proteomes" id="UP000053237">
    <property type="component" value="Unassembled WGS sequence"/>
</dbReference>
<dbReference type="GO" id="GO:0005221">
    <property type="term" value="F:intracellularly cyclic nucleotide-activated monoatomic cation channel activity"/>
    <property type="evidence" value="ECO:0007669"/>
    <property type="project" value="InterPro"/>
</dbReference>
<evidence type="ECO:0000256" key="8">
    <source>
        <dbReference type="ARBA" id="ARBA00023303"/>
    </source>
</evidence>
<feature type="compositionally biased region" description="Basic and acidic residues" evidence="9">
    <location>
        <begin position="1689"/>
        <end position="1725"/>
    </location>
</feature>
<dbReference type="PANTHER" id="PTHR45638">
    <property type="entry name" value="CYCLIC NUCLEOTIDE-GATED CATION CHANNEL SUBUNIT A"/>
    <property type="match status" value="1"/>
</dbReference>
<feature type="transmembrane region" description="Helical" evidence="10">
    <location>
        <begin position="2435"/>
        <end position="2453"/>
    </location>
</feature>
<keyword evidence="2" id="KW-0813">Transport</keyword>
<feature type="transmembrane region" description="Helical" evidence="10">
    <location>
        <begin position="651"/>
        <end position="672"/>
    </location>
</feature>
<dbReference type="InterPro" id="IPR005821">
    <property type="entry name" value="Ion_trans_dom"/>
</dbReference>
<dbReference type="PANTHER" id="PTHR45638:SF11">
    <property type="entry name" value="CYCLIC NUCLEOTIDE-GATED CATION CHANNEL SUBUNIT A"/>
    <property type="match status" value="1"/>
</dbReference>
<dbReference type="SUPFAM" id="SSF51206">
    <property type="entry name" value="cAMP-binding domain-like"/>
    <property type="match status" value="4"/>
</dbReference>
<feature type="transmembrane region" description="Helical" evidence="10">
    <location>
        <begin position="2272"/>
        <end position="2293"/>
    </location>
</feature>
<dbReference type="STRING" id="65357.A0A024FTD8"/>
<dbReference type="PROSITE" id="PS00888">
    <property type="entry name" value="CNMP_BINDING_1"/>
    <property type="match status" value="1"/>
</dbReference>
<keyword evidence="5" id="KW-0406">Ion transport</keyword>
<dbReference type="GO" id="GO:0044877">
    <property type="term" value="F:protein-containing complex binding"/>
    <property type="evidence" value="ECO:0007669"/>
    <property type="project" value="TreeGrafter"/>
</dbReference>
<sequence length="2688" mass="309094">MIPRTITSPTAGLVPRQHEKAICQVSECKAKSYPYDRWIVFLVVFRLLDFIYLFLSIPLRIGFFFDPFVAHAFACGTWRTSTTVFTVLDVVAEGIAFSHIAGLRKRQRRAIASLADAAACPNVQKRKARPIPMRDPSSREDTYDSKTSNTTQTVEALSLWYLMSMLPLEWIAAFTGVNTLHVLRLHRMLRLQGVSAWWTTVNETFPSLRFLKQMHFGEKLLYQTILIGCVSCHIAACGYMLIAHFECGMEMEYCPLTTAASAHRRLDTIATRTCWAVEDRLTHASTFRKYSRAVYWASRTLITLGYYDVAPRTNLETIFSMGIQLLGAVFSTCIIATLLFIFRYRNLRRAEFNKHVDNAKHLMKLYKLPKKIQKRVFAYYDHVWNVYSGLPGEQCVLERLPEHLQTQIRYQVRIKRLYSVSFLGKEPLEFVNLLAVKLSHRVYAPRDWIIRRVPTSMYFVSIGEVILHNQSAWKDKTRLIGVGDHFASNALLHAEWNVDIVARAHTFCELHQLPHHAFHDTLHAFFGDQAGVQLERMRVQLSRKDQQQQKTEKMLGKRVTQRFTVLSIGDTLHEENMDTPIGVYRLMYWIQSIRPRNWFREWTLPESPFRYYWEHFRCICLTFIAFEVPFYLAFDGGWPFFKDDSNEIDRMWAIVVEVFFGLDFMFQCRYFAVLDPVLQTLVHDPAYLMEHYKLNGLTLDAVALLPVPLLLEILSFRSSTSRWMYLFRLLRLCRLSKFHFHLSEIVRLRNLSSRVERALRLFMYATWTMHVTGCLWFEMARLSMPPVFPMRGNVTRSSCLEDANVHQNCSWLVFDCYGQMATRLPMENKDSSYTKSFAYIRSFYWAVVALTTIGYGDVVAFSTAESLFAALWVFIGGIINYVVVAAMSNIISSSLVSKRDALEKINHTNILLTHFGVAEPIATRIRKYYQQRASMGQKLETETLVLQYIPDHLGTKISRMLHADAIKSISLFQGRGRLLVGLMGLFRRRMFYYGDLLSPVNAQVCDEMMVIVSGRVDGYSVHHPHKVPLHGLSDGHHFGVAEMLLRQPLALKLVARSAIVEASMLTYAAFETMERQFAVQVQELKKNAMQQLGDDRKKLEAIESNLMHATTLLKYSQSCTTLFADDSVPIGSSESSKEALRLVWEPLMILLYSFNAYSIMFRIAFLSDLRPSRRVLMLLSDIVQDFVLWIDLYLCLYYLECKLATVENLWTRNIRDQRVSFSSWNFRLRIMSLMPLYYLSTSKECARGILWMTVLRVPRLWGLAQIGHRTNAFIMQLQQRFPTASGHQVTTISSLIKLLSVLLFVAHVGACVFYTISAANTHALENPNSWISHDHVVVQQLGHRVQSQCASLRVSGVLYIRALYWALTTLTLVGSKEVTPLDRTSTVWAVLACLCCTFVVGHIVGELSELMLEDDKGKKELHERIHDLEQYAKENSLPSSLRARSLHYLKYHFAHTKGMELAVQDAFRDLSQPLKAQLMESYHRRTLEAIPIARFLNKVQLHTLAMRLRPQLYIPGDIVVRQGDPGYDLFIIRHGISMVVWENTGSIVATLSSGAMFGEVAFFLSQARRTATVQTMTCSEIYAVDRETWQRVLPSFFHDIEPGQDPNGLHSNIRPLRQPRRIGSTEVAICTWVQHCLEAYGRVAMEIIKETRPEKGQVAAPGGGIHRPAHPHRLEKRASSYQSPARRTNGRERRNLTEGDRHESSERRRPTVIVDKAESGREAETLKSTQMHSLSQWSEFSSSHKVDVDVQDRVMLMSFLVRIAREESLKAQRHGTVLEDTLKVGRFGKAISRLTRILRLHRTNERVMPRKMLTVLASHAPLSNFQHSVVQLNPITPSIRGLLCPSQVQNLVEECWRRYRETVLLIDVVTKCCALRSSVNDSKSDIDAPDKIWSHSPLLERAVAEMRKNQIDEPLDAPMVSDLVIPFEASVARVERISSQGPPPMQAVYAYDDTQLVLNAGSRIRTIDQCNTRRKRSQSMTLPNEGMELDSNISKEPNGLWMYNYEMLRQSKTPSSTILFRLYMRFRQSKPSSTPHSAVVTLTMVIFENFASLLRKWSRRWLRPWRKMKRKVHAALIGMPSYDDSDNVQMHPDGPMYASGGAVGHVSSLSRLLRHSTSIHPKSPVPNWSSQQLFPKPQKLDLSKQLHVDKKTLTTDFWHFLIRLYRLWEMLMLGSGLWYATAVPLILAFFSDMETLTLSSNAMFWQWYAVSLVLELVVILNVILRWTAFSSVVQLELNNDEELANTLDMSSALLARKKSRVNASCSLLYKKWSWIGGIFPLPMSLCLLLLLGAGHKDVECNKWRYLGLLQLNKLLGVYPLLKECSENIVGFVLYDLKWPLDDGWVHFLRSVGAYILAGHWIACVWYRTGLYSLSMYHLSWISMNGMLSLHTFTSLDGISYLRRYVRSMHFAIGSITTVFYGDIVSVNLLETLVEIAIILTSIFILGILVGAHSERLEARYKQRMLLEQGFIQVQAFATRNKLPETLQDRIKQHFNHTWIRSHGQDSSLQLHGLSNLLLQDIVQYRLHQLSKHVKIFKSCDTSFLRSLLTHLKFVVCSNDDVVAQKGEIERSMYFIVKGSILVSGKGFALVKNQGDYFGELSLLYGIPRSATCSSIGMSLLYVLEWEQYERLLKKYPHYLEYNRREWVVLSTQTHTSQDQFRAIMDIIARTKDMRWQLVHKVLTRVKQS</sequence>
<dbReference type="Gene3D" id="1.10.287.70">
    <property type="match status" value="4"/>
</dbReference>
<comment type="subcellular location">
    <subcellularLocation>
        <location evidence="1">Membrane</location>
        <topology evidence="1">Multi-pass membrane protein</topology>
    </subcellularLocation>
</comment>
<reference evidence="12 13" key="1">
    <citation type="submission" date="2012-05" db="EMBL/GenBank/DDBJ databases">
        <title>Recombination and specialization in a pathogen metapopulation.</title>
        <authorList>
            <person name="Gardiner A."/>
            <person name="Kemen E."/>
            <person name="Schultz-Larsen T."/>
            <person name="MacLean D."/>
            <person name="Van Oosterhout C."/>
            <person name="Jones J.D.G."/>
        </authorList>
    </citation>
    <scope>NUCLEOTIDE SEQUENCE [LARGE SCALE GENOMIC DNA]</scope>
    <source>
        <strain evidence="12 13">Ac Nc2</strain>
    </source>
</reference>
<evidence type="ECO:0000256" key="5">
    <source>
        <dbReference type="ARBA" id="ARBA00023065"/>
    </source>
</evidence>
<dbReference type="Pfam" id="PF00520">
    <property type="entry name" value="Ion_trans"/>
    <property type="match status" value="1"/>
</dbReference>
<evidence type="ECO:0000256" key="9">
    <source>
        <dbReference type="SAM" id="MobiDB-lite"/>
    </source>
</evidence>
<feature type="domain" description="Cyclic nucleotide-binding" evidence="11">
    <location>
        <begin position="2535"/>
        <end position="2632"/>
    </location>
</feature>
<dbReference type="InterPro" id="IPR000595">
    <property type="entry name" value="cNMP-bd_dom"/>
</dbReference>
<dbReference type="OrthoDB" id="415460at2759"/>
<feature type="transmembrane region" description="Helical" evidence="10">
    <location>
        <begin position="159"/>
        <end position="183"/>
    </location>
</feature>
<organism evidence="12 13">
    <name type="scientific">Albugo candida</name>
    <dbReference type="NCBI Taxonomy" id="65357"/>
    <lineage>
        <taxon>Eukaryota</taxon>
        <taxon>Sar</taxon>
        <taxon>Stramenopiles</taxon>
        <taxon>Oomycota</taxon>
        <taxon>Peronosporomycetes</taxon>
        <taxon>Albuginales</taxon>
        <taxon>Albuginaceae</taxon>
        <taxon>Albugo</taxon>
    </lineage>
</organism>
<feature type="transmembrane region" description="Helical" evidence="10">
    <location>
        <begin position="2203"/>
        <end position="2224"/>
    </location>
</feature>
<comment type="caution">
    <text evidence="12">The sequence shown here is derived from an EMBL/GenBank/DDBJ whole genome shotgun (WGS) entry which is preliminary data.</text>
</comment>
<protein>
    <recommendedName>
        <fullName evidence="11">Cyclic nucleotide-binding domain-containing protein</fullName>
    </recommendedName>
</protein>
<evidence type="ECO:0000256" key="2">
    <source>
        <dbReference type="ARBA" id="ARBA00022448"/>
    </source>
</evidence>
<dbReference type="InterPro" id="IPR050866">
    <property type="entry name" value="CNG_cation_channel"/>
</dbReference>
<dbReference type="InterPro" id="IPR018488">
    <property type="entry name" value="cNMP-bd_CS"/>
</dbReference>
<evidence type="ECO:0000256" key="7">
    <source>
        <dbReference type="ARBA" id="ARBA00023286"/>
    </source>
</evidence>
<feature type="transmembrane region" description="Helical" evidence="10">
    <location>
        <begin position="2344"/>
        <end position="2366"/>
    </location>
</feature>
<evidence type="ECO:0000256" key="10">
    <source>
        <dbReference type="SAM" id="Phobius"/>
    </source>
</evidence>
<feature type="transmembrane region" description="Helical" evidence="10">
    <location>
        <begin position="761"/>
        <end position="780"/>
    </location>
</feature>
<dbReference type="SUPFAM" id="SSF81324">
    <property type="entry name" value="Voltage-gated potassium channels"/>
    <property type="match status" value="4"/>
</dbReference>
<dbReference type="InterPro" id="IPR013099">
    <property type="entry name" value="K_chnl_dom"/>
</dbReference>
<evidence type="ECO:0000313" key="13">
    <source>
        <dbReference type="Proteomes" id="UP000053237"/>
    </source>
</evidence>
<dbReference type="Gene3D" id="1.10.287.630">
    <property type="entry name" value="Helix hairpin bin"/>
    <property type="match status" value="3"/>
</dbReference>
<feature type="region of interest" description="Disordered" evidence="9">
    <location>
        <begin position="124"/>
        <end position="148"/>
    </location>
</feature>
<dbReference type="EMBL" id="CAIX01000114">
    <property type="protein sequence ID" value="CCI10172.1"/>
    <property type="molecule type" value="Genomic_DNA"/>
</dbReference>
<keyword evidence="7" id="KW-1071">Ligand-gated ion channel</keyword>
<evidence type="ECO:0000256" key="1">
    <source>
        <dbReference type="ARBA" id="ARBA00004141"/>
    </source>
</evidence>
<evidence type="ECO:0000259" key="11">
    <source>
        <dbReference type="PROSITE" id="PS50042"/>
    </source>
</evidence>
<keyword evidence="4 10" id="KW-1133">Transmembrane helix</keyword>